<dbReference type="OrthoDB" id="432970at2759"/>
<comment type="caution">
    <text evidence="6">The sequence shown here is derived from an EMBL/GenBank/DDBJ whole genome shotgun (WGS) entry which is preliminary data.</text>
</comment>
<dbReference type="Proteomes" id="UP000292702">
    <property type="component" value="Unassembled WGS sequence"/>
</dbReference>
<protein>
    <recommendedName>
        <fullName evidence="5">MYND-type domain-containing protein</fullName>
    </recommendedName>
</protein>
<evidence type="ECO:0000256" key="3">
    <source>
        <dbReference type="ARBA" id="ARBA00022833"/>
    </source>
</evidence>
<dbReference type="PROSITE" id="PS50865">
    <property type="entry name" value="ZF_MYND_2"/>
    <property type="match status" value="1"/>
</dbReference>
<dbReference type="AlphaFoldDB" id="A0A4R0R2H0"/>
<sequence>MSQLADPRPSPLPVTEQLNLPPFAEVKEQAALLSRLRRSQELSIEDCMGLFPKLFLFCLLVEMFDVPDYMLDDIVLVSKMFIRYLLEDPSGTFTRASSERDIKYEMVEVLRMKRLTWLTTEPVFRPLEALEEVEVQIEAYKNDLRRRGSQYVDTPWITGLHTYVRYGDMLILSNKFGPETHDMLQKIIDACYHPYNTDTANIITFRSMTHMHLALLGEISGRKGEEHDRHVEAAVRYFRKHRTGCRHVGELFLKRPDQPTHPVYVALGEDWFTNRPSLRDDRNPGKFCMFCSKAELKASLSKCARCKFVFYCSRECQKADWKVHKPTCQAYVSEQKLIDEVRKRQGPQAALQLADISRWRHSSHYANFEALIHALGLRQDPNRGRTHIVLRQVECVSDPRPVDFRDRVRVTKFSVYKLADVVGEVARIQGSLLSPRALYADLQRLVDDVLQEGPDGKVLPHVSPSRFRHLALVDLTVGPGIKPLVNAINVSENYVRLLKYEPDWRQHINRIGAPPEPFKLAIGAEDAEHMSRLADPRQGPAPWGMARLGIEAEMPPFDVVKEQVLAFMGSLRFADSPVDQNHTNVIGGLLQFCLLVETFDVPDYMLDDIIFITKMFQDYWPEALESLTVEKRVAASQLVDHLRDKRIMWLFMDPVNRPLEALEEIEVQIQALKQELELSNSPYRDTPWIPKLYVYARYADALVLGNKFDPDTHTVLRNVLEACDHPVNADDPVNFAIRSIMHMHLALFGKMIGSEGAEHDRSTCQSYAGERQRVEEARRTHGPQAAIRMADFQRWEYSSHYANMEALIHALGLRQNPNRGRTHIVFREVKHVLDPRPADFRDRLCVTKCSVYRIKDVVRDIAKCLNNPMTPKALYEYLKKAGDEEAQADENGKPLPGAPPSRFRRVVIIYSTASPIAGGQGFKWNLHINHVSENYVRALKYEPDWRQYVNGVGPPPEPFILTSGAPDAEHDFDDS</sequence>
<name>A0A4R0R2H0_9APHY</name>
<dbReference type="Pfam" id="PF01753">
    <property type="entry name" value="zf-MYND"/>
    <property type="match status" value="1"/>
</dbReference>
<dbReference type="InterPro" id="IPR002893">
    <property type="entry name" value="Znf_MYND"/>
</dbReference>
<evidence type="ECO:0000259" key="5">
    <source>
        <dbReference type="PROSITE" id="PS50865"/>
    </source>
</evidence>
<evidence type="ECO:0000313" key="6">
    <source>
        <dbReference type="EMBL" id="TCD61260.1"/>
    </source>
</evidence>
<dbReference type="PROSITE" id="PS01360">
    <property type="entry name" value="ZF_MYND_1"/>
    <property type="match status" value="1"/>
</dbReference>
<evidence type="ECO:0000313" key="7">
    <source>
        <dbReference type="Proteomes" id="UP000292702"/>
    </source>
</evidence>
<keyword evidence="1" id="KW-0479">Metal-binding</keyword>
<feature type="domain" description="MYND-type" evidence="5">
    <location>
        <begin position="288"/>
        <end position="328"/>
    </location>
</feature>
<dbReference type="EMBL" id="RWJN01000486">
    <property type="protein sequence ID" value="TCD61260.1"/>
    <property type="molecule type" value="Genomic_DNA"/>
</dbReference>
<dbReference type="SUPFAM" id="SSF144232">
    <property type="entry name" value="HIT/MYND zinc finger-like"/>
    <property type="match status" value="1"/>
</dbReference>
<keyword evidence="3" id="KW-0862">Zinc</keyword>
<proteinExistence type="predicted"/>
<dbReference type="GO" id="GO:0008270">
    <property type="term" value="F:zinc ion binding"/>
    <property type="evidence" value="ECO:0007669"/>
    <property type="project" value="UniProtKB-KW"/>
</dbReference>
<evidence type="ECO:0000256" key="4">
    <source>
        <dbReference type="PROSITE-ProRule" id="PRU00134"/>
    </source>
</evidence>
<dbReference type="Gene3D" id="6.10.140.2220">
    <property type="match status" value="1"/>
</dbReference>
<keyword evidence="2 4" id="KW-0863">Zinc-finger</keyword>
<reference evidence="6 7" key="1">
    <citation type="submission" date="2018-11" db="EMBL/GenBank/DDBJ databases">
        <title>Genome assembly of Steccherinum ochraceum LE-BIN_3174, the white-rot fungus of the Steccherinaceae family (The Residual Polyporoid clade, Polyporales, Basidiomycota).</title>
        <authorList>
            <person name="Fedorova T.V."/>
            <person name="Glazunova O.A."/>
            <person name="Landesman E.O."/>
            <person name="Moiseenko K.V."/>
            <person name="Psurtseva N.V."/>
            <person name="Savinova O.S."/>
            <person name="Shakhova N.V."/>
            <person name="Tyazhelova T.V."/>
            <person name="Vasina D.V."/>
        </authorList>
    </citation>
    <scope>NUCLEOTIDE SEQUENCE [LARGE SCALE GENOMIC DNA]</scope>
    <source>
        <strain evidence="6 7">LE-BIN_3174</strain>
    </source>
</reference>
<keyword evidence="7" id="KW-1185">Reference proteome</keyword>
<accession>A0A4R0R2H0</accession>
<gene>
    <name evidence="6" type="ORF">EIP91_008693</name>
</gene>
<evidence type="ECO:0000256" key="1">
    <source>
        <dbReference type="ARBA" id="ARBA00022723"/>
    </source>
</evidence>
<dbReference type="STRING" id="92696.A0A4R0R2H0"/>
<evidence type="ECO:0000256" key="2">
    <source>
        <dbReference type="ARBA" id="ARBA00022771"/>
    </source>
</evidence>
<organism evidence="6 7">
    <name type="scientific">Steccherinum ochraceum</name>
    <dbReference type="NCBI Taxonomy" id="92696"/>
    <lineage>
        <taxon>Eukaryota</taxon>
        <taxon>Fungi</taxon>
        <taxon>Dikarya</taxon>
        <taxon>Basidiomycota</taxon>
        <taxon>Agaricomycotina</taxon>
        <taxon>Agaricomycetes</taxon>
        <taxon>Polyporales</taxon>
        <taxon>Steccherinaceae</taxon>
        <taxon>Steccherinum</taxon>
    </lineage>
</organism>